<evidence type="ECO:0000313" key="6">
    <source>
        <dbReference type="EMBL" id="MEW9263670.1"/>
    </source>
</evidence>
<evidence type="ECO:0000256" key="1">
    <source>
        <dbReference type="ARBA" id="ARBA00023002"/>
    </source>
</evidence>
<feature type="domain" description="GFO/IDH/MocA-like oxidoreductase" evidence="5">
    <location>
        <begin position="153"/>
        <end position="268"/>
    </location>
</feature>
<dbReference type="EMBL" id="JBFNQN010000002">
    <property type="protein sequence ID" value="MEW9263670.1"/>
    <property type="molecule type" value="Genomic_DNA"/>
</dbReference>
<evidence type="ECO:0000259" key="4">
    <source>
        <dbReference type="Pfam" id="PF01408"/>
    </source>
</evidence>
<keyword evidence="2 3" id="KW-0520">NAD</keyword>
<dbReference type="PANTHER" id="PTHR43593:SF1">
    <property type="entry name" value="INOSITOL 2-DEHYDROGENASE"/>
    <property type="match status" value="1"/>
</dbReference>
<dbReference type="SUPFAM" id="SSF51735">
    <property type="entry name" value="NAD(P)-binding Rossmann-fold domains"/>
    <property type="match status" value="1"/>
</dbReference>
<dbReference type="HAMAP" id="MF_01671">
    <property type="entry name" value="IolG"/>
    <property type="match status" value="1"/>
</dbReference>
<feature type="domain" description="Gfo/Idh/MocA-like oxidoreductase N-terminal" evidence="4">
    <location>
        <begin position="25"/>
        <end position="145"/>
    </location>
</feature>
<dbReference type="Gene3D" id="3.30.360.10">
    <property type="entry name" value="Dihydrodipicolinate Reductase, domain 2"/>
    <property type="match status" value="1"/>
</dbReference>
<comment type="catalytic activity">
    <reaction evidence="3">
        <text>myo-inositol + NAD(+) = scyllo-inosose + NADH + H(+)</text>
        <dbReference type="Rhea" id="RHEA:16949"/>
        <dbReference type="ChEBI" id="CHEBI:15378"/>
        <dbReference type="ChEBI" id="CHEBI:17268"/>
        <dbReference type="ChEBI" id="CHEBI:17811"/>
        <dbReference type="ChEBI" id="CHEBI:57540"/>
        <dbReference type="ChEBI" id="CHEBI:57945"/>
        <dbReference type="EC" id="1.1.1.18"/>
    </reaction>
</comment>
<organism evidence="6 7">
    <name type="scientific">Kineococcus endophyticus</name>
    <dbReference type="NCBI Taxonomy" id="1181883"/>
    <lineage>
        <taxon>Bacteria</taxon>
        <taxon>Bacillati</taxon>
        <taxon>Actinomycetota</taxon>
        <taxon>Actinomycetes</taxon>
        <taxon>Kineosporiales</taxon>
        <taxon>Kineosporiaceae</taxon>
        <taxon>Kineococcus</taxon>
    </lineage>
</organism>
<dbReference type="Pfam" id="PF01408">
    <property type="entry name" value="GFO_IDH_MocA"/>
    <property type="match status" value="1"/>
</dbReference>
<reference evidence="6 7" key="1">
    <citation type="submission" date="2024-07" db="EMBL/GenBank/DDBJ databases">
        <authorList>
            <person name="Thanompreechachai J."/>
            <person name="Duangmal K."/>
        </authorList>
    </citation>
    <scope>NUCLEOTIDE SEQUENCE [LARGE SCALE GENOMIC DNA]</scope>
    <source>
        <strain evidence="6 7">KCTC 19886</strain>
    </source>
</reference>
<name>A0ABV3P229_9ACTN</name>
<evidence type="ECO:0000313" key="7">
    <source>
        <dbReference type="Proteomes" id="UP001555826"/>
    </source>
</evidence>
<dbReference type="Proteomes" id="UP001555826">
    <property type="component" value="Unassembled WGS sequence"/>
</dbReference>
<comment type="subunit">
    <text evidence="3">Homotetramer.</text>
</comment>
<dbReference type="InterPro" id="IPR050424">
    <property type="entry name" value="Gfo-Idh-MocA_inositol_DH"/>
</dbReference>
<evidence type="ECO:0000256" key="2">
    <source>
        <dbReference type="ARBA" id="ARBA00023027"/>
    </source>
</evidence>
<accession>A0ABV3P229</accession>
<dbReference type="PANTHER" id="PTHR43593">
    <property type="match status" value="1"/>
</dbReference>
<keyword evidence="1 3" id="KW-0560">Oxidoreductase</keyword>
<comment type="caution">
    <text evidence="6">The sequence shown here is derived from an EMBL/GenBank/DDBJ whole genome shotgun (WGS) entry which is preliminary data.</text>
</comment>
<dbReference type="InterPro" id="IPR055170">
    <property type="entry name" value="GFO_IDH_MocA-like_dom"/>
</dbReference>
<keyword evidence="7" id="KW-1185">Reference proteome</keyword>
<sequence length="357" mass="38136">MSTTTSTTALSPDSARQGYDRSRPVRVAVLGVGMMGQDHARRLATLTAGAELVAVSDVDVVRTDAVAAEFGVRAIHDPKAAIVDPEVDALVIATPGFTHEELVLLALEAGKPVLCEKPLTTTPETSRRIVEAEAALGRQLVQVGFMRRFDAGYQQLRALIASGEYGAPLFLHCAHRNATTPPNFSSEMLMLDSVVHEVDVVRYLTGEEVVAIRVIAPRSTTSAPDGLQDPQFVIMETESGVLVDVEIFVNTTFGYEVRTELVAEKGQARIGLPGGFEGGMVTQSGRGWGGSIPKDFKERFGAAYDVEFQRWIDAVRAGTNVDGPGVWDGYAAAAVCAAGVQSLKTGERVVIDLGPRP</sequence>
<evidence type="ECO:0000256" key="3">
    <source>
        <dbReference type="HAMAP-Rule" id="MF_01671"/>
    </source>
</evidence>
<dbReference type="Gene3D" id="3.40.50.720">
    <property type="entry name" value="NAD(P)-binding Rossmann-like Domain"/>
    <property type="match status" value="1"/>
</dbReference>
<dbReference type="InterPro" id="IPR036291">
    <property type="entry name" value="NAD(P)-bd_dom_sf"/>
</dbReference>
<proteinExistence type="inferred from homology"/>
<gene>
    <name evidence="3" type="primary">iolG</name>
    <name evidence="6" type="ORF">AB1207_02830</name>
</gene>
<dbReference type="RefSeq" id="WP_367636274.1">
    <property type="nucleotide sequence ID" value="NZ_JBFNQN010000002.1"/>
</dbReference>
<dbReference type="InterPro" id="IPR023794">
    <property type="entry name" value="MI/DCI_dehydrogenase"/>
</dbReference>
<comment type="function">
    <text evidence="3">Involved in the oxidation of myo-inositol (MI) to 2-keto-myo-inositol (2KMI or 2-inosose).</text>
</comment>
<protein>
    <recommendedName>
        <fullName evidence="3">Inositol 2-dehydrogenase</fullName>
        <ecNumber evidence="3">1.1.1.18</ecNumber>
    </recommendedName>
    <alternativeName>
        <fullName evidence="3">Myo-inositol 2-dehydrogenase</fullName>
        <shortName evidence="3">MI 2-dehydrogenase</shortName>
    </alternativeName>
</protein>
<dbReference type="InterPro" id="IPR000683">
    <property type="entry name" value="Gfo/Idh/MocA-like_OxRdtase_N"/>
</dbReference>
<dbReference type="EC" id="1.1.1.18" evidence="3"/>
<dbReference type="Pfam" id="PF22725">
    <property type="entry name" value="GFO_IDH_MocA_C3"/>
    <property type="match status" value="1"/>
</dbReference>
<evidence type="ECO:0000259" key="5">
    <source>
        <dbReference type="Pfam" id="PF22725"/>
    </source>
</evidence>
<comment type="similarity">
    <text evidence="3">Belongs to the Gfo/Idh/MocA family.</text>
</comment>
<dbReference type="SUPFAM" id="SSF55347">
    <property type="entry name" value="Glyceraldehyde-3-phosphate dehydrogenase-like, C-terminal domain"/>
    <property type="match status" value="1"/>
</dbReference>